<dbReference type="WBParaSite" id="SPAL_0000553200.1">
    <property type="protein sequence ID" value="SPAL_0000553200.1"/>
    <property type="gene ID" value="SPAL_0000553200"/>
</dbReference>
<dbReference type="PROSITE" id="PS50011">
    <property type="entry name" value="PROTEIN_KINASE_DOM"/>
    <property type="match status" value="1"/>
</dbReference>
<proteinExistence type="predicted"/>
<evidence type="ECO:0000259" key="1">
    <source>
        <dbReference type="PROSITE" id="PS50011"/>
    </source>
</evidence>
<dbReference type="AlphaFoldDB" id="A0A0N5BHU7"/>
<protein>
    <submittedName>
        <fullName evidence="3">Protein kinase domain-containing protein</fullName>
    </submittedName>
</protein>
<dbReference type="SMART" id="SM00220">
    <property type="entry name" value="S_TKc"/>
    <property type="match status" value="1"/>
</dbReference>
<dbReference type="Gene3D" id="1.10.510.10">
    <property type="entry name" value="Transferase(Phosphotransferase) domain 1"/>
    <property type="match status" value="1"/>
</dbReference>
<name>A0A0N5BHU7_STREA</name>
<evidence type="ECO:0000313" key="3">
    <source>
        <dbReference type="WBParaSite" id="SPAL_0000553200.1"/>
    </source>
</evidence>
<dbReference type="InterPro" id="IPR050235">
    <property type="entry name" value="CK1_Ser-Thr_kinase"/>
</dbReference>
<dbReference type="GO" id="GO:0005524">
    <property type="term" value="F:ATP binding"/>
    <property type="evidence" value="ECO:0007669"/>
    <property type="project" value="InterPro"/>
</dbReference>
<dbReference type="InterPro" id="IPR000719">
    <property type="entry name" value="Prot_kinase_dom"/>
</dbReference>
<dbReference type="GO" id="GO:0004672">
    <property type="term" value="F:protein kinase activity"/>
    <property type="evidence" value="ECO:0007669"/>
    <property type="project" value="InterPro"/>
</dbReference>
<dbReference type="PANTHER" id="PTHR11909">
    <property type="entry name" value="CASEIN KINASE-RELATED"/>
    <property type="match status" value="1"/>
</dbReference>
<keyword evidence="2" id="KW-1185">Reference proteome</keyword>
<dbReference type="SUPFAM" id="SSF56112">
    <property type="entry name" value="Protein kinase-like (PK-like)"/>
    <property type="match status" value="1"/>
</dbReference>
<reference evidence="3" key="1">
    <citation type="submission" date="2017-02" db="UniProtKB">
        <authorList>
            <consortium name="WormBaseParasite"/>
        </authorList>
    </citation>
    <scope>IDENTIFICATION</scope>
</reference>
<evidence type="ECO:0000313" key="2">
    <source>
        <dbReference type="Proteomes" id="UP000046392"/>
    </source>
</evidence>
<dbReference type="Proteomes" id="UP000046392">
    <property type="component" value="Unplaced"/>
</dbReference>
<dbReference type="Pfam" id="PF00069">
    <property type="entry name" value="Pkinase"/>
    <property type="match status" value="1"/>
</dbReference>
<sequence>MSSRSECLLSIDETQKIHTNSFISKTKYTIKKVIKEGDFGSINLCVDKKGNEKIIKFLVKDSYKEEIQLNEYHIKTIKEFFSWNVNYQPFNRFNNILDHGQMNEMENSFIVYEKLGKNLNDVRKSYSKQQVEPIKGLQILLECISVINYLHNLGYVHRKIKPSSFCYRPSSNQQNPPIVLTNFEACCRIVDKNTSKNTSTVTKILNSKNFKYCSINQQTPNTFYTPNDDIESWYYVGILLFEGRLPWEDIKSGDDKKIKESKKSLQNIKTNHFYVKTPDVFRCFVIDIFKKEARIDVNELVNSMMKTITKYSRCNITDNSLLKSGNKEEGQKKG</sequence>
<feature type="domain" description="Protein kinase" evidence="1">
    <location>
        <begin position="28"/>
        <end position="308"/>
    </location>
</feature>
<dbReference type="STRING" id="174720.A0A0N5BHU7"/>
<organism evidence="2 3">
    <name type="scientific">Strongyloides papillosus</name>
    <name type="common">Intestinal threadworm</name>
    <dbReference type="NCBI Taxonomy" id="174720"/>
    <lineage>
        <taxon>Eukaryota</taxon>
        <taxon>Metazoa</taxon>
        <taxon>Ecdysozoa</taxon>
        <taxon>Nematoda</taxon>
        <taxon>Chromadorea</taxon>
        <taxon>Rhabditida</taxon>
        <taxon>Tylenchina</taxon>
        <taxon>Panagrolaimomorpha</taxon>
        <taxon>Strongyloidoidea</taxon>
        <taxon>Strongyloididae</taxon>
        <taxon>Strongyloides</taxon>
    </lineage>
</organism>
<accession>A0A0N5BHU7</accession>
<dbReference type="InterPro" id="IPR011009">
    <property type="entry name" value="Kinase-like_dom_sf"/>
</dbReference>